<feature type="compositionally biased region" description="Polar residues" evidence="1">
    <location>
        <begin position="1"/>
        <end position="20"/>
    </location>
</feature>
<dbReference type="Proteomes" id="UP000095283">
    <property type="component" value="Unplaced"/>
</dbReference>
<evidence type="ECO:0000256" key="1">
    <source>
        <dbReference type="SAM" id="MobiDB-lite"/>
    </source>
</evidence>
<evidence type="ECO:0000313" key="2">
    <source>
        <dbReference type="Proteomes" id="UP000095283"/>
    </source>
</evidence>
<protein>
    <submittedName>
        <fullName evidence="3">Uncharacterized protein</fullName>
    </submittedName>
</protein>
<dbReference type="AlphaFoldDB" id="A0A1I7XUB1"/>
<name>A0A1I7XUB1_HETBA</name>
<dbReference type="WBParaSite" id="Hba_21410">
    <property type="protein sequence ID" value="Hba_21410"/>
    <property type="gene ID" value="Hba_21410"/>
</dbReference>
<organism evidence="2 3">
    <name type="scientific">Heterorhabditis bacteriophora</name>
    <name type="common">Entomopathogenic nematode worm</name>
    <dbReference type="NCBI Taxonomy" id="37862"/>
    <lineage>
        <taxon>Eukaryota</taxon>
        <taxon>Metazoa</taxon>
        <taxon>Ecdysozoa</taxon>
        <taxon>Nematoda</taxon>
        <taxon>Chromadorea</taxon>
        <taxon>Rhabditida</taxon>
        <taxon>Rhabditina</taxon>
        <taxon>Rhabditomorpha</taxon>
        <taxon>Strongyloidea</taxon>
        <taxon>Heterorhabditidae</taxon>
        <taxon>Heterorhabditis</taxon>
    </lineage>
</organism>
<accession>A0A1I7XUB1</accession>
<reference evidence="3" key="1">
    <citation type="submission" date="2016-11" db="UniProtKB">
        <authorList>
            <consortium name="WormBaseParasite"/>
        </authorList>
    </citation>
    <scope>IDENTIFICATION</scope>
</reference>
<keyword evidence="2" id="KW-1185">Reference proteome</keyword>
<sequence length="91" mass="10248">MGQTNTGCDQKMMSGNQGKNPDSYCDERWKPPSGGSCQHNFLVSMQSLLFMRKGISQILGIILRIQVDHRRRRALNDMVLPLPVSDIPKGF</sequence>
<feature type="region of interest" description="Disordered" evidence="1">
    <location>
        <begin position="1"/>
        <end position="29"/>
    </location>
</feature>
<evidence type="ECO:0000313" key="3">
    <source>
        <dbReference type="WBParaSite" id="Hba_21410"/>
    </source>
</evidence>
<proteinExistence type="predicted"/>